<proteinExistence type="predicted"/>
<keyword evidence="2 3" id="KW-0040">ANK repeat</keyword>
<feature type="region of interest" description="Disordered" evidence="4">
    <location>
        <begin position="1224"/>
        <end position="1247"/>
    </location>
</feature>
<dbReference type="GO" id="GO:0009116">
    <property type="term" value="P:nucleoside metabolic process"/>
    <property type="evidence" value="ECO:0007669"/>
    <property type="project" value="InterPro"/>
</dbReference>
<dbReference type="InterPro" id="IPR051631">
    <property type="entry name" value="Ankyrin-KH/SAM_domain"/>
</dbReference>
<dbReference type="OrthoDB" id="194358at2759"/>
<reference evidence="6" key="1">
    <citation type="submission" date="2020-03" db="EMBL/GenBank/DDBJ databases">
        <title>Draft Genome Sequence of Cylindrodendrum hubeiense.</title>
        <authorList>
            <person name="Buettner E."/>
            <person name="Kellner H."/>
        </authorList>
    </citation>
    <scope>NUCLEOTIDE SEQUENCE</scope>
    <source>
        <strain evidence="6">IHI 201604</strain>
    </source>
</reference>
<gene>
    <name evidence="6" type="ORF">G7Z17_g8530</name>
</gene>
<evidence type="ECO:0000256" key="1">
    <source>
        <dbReference type="ARBA" id="ARBA00022737"/>
    </source>
</evidence>
<feature type="repeat" description="ANK" evidence="3">
    <location>
        <begin position="1065"/>
        <end position="1097"/>
    </location>
</feature>
<feature type="repeat" description="ANK" evidence="3">
    <location>
        <begin position="1164"/>
        <end position="1196"/>
    </location>
</feature>
<comment type="caution">
    <text evidence="6">The sequence shown here is derived from an EMBL/GenBank/DDBJ whole genome shotgun (WGS) entry which is preliminary data.</text>
</comment>
<dbReference type="PROSITE" id="PS50088">
    <property type="entry name" value="ANK_REPEAT"/>
    <property type="match status" value="6"/>
</dbReference>
<feature type="repeat" description="ANK" evidence="3">
    <location>
        <begin position="1131"/>
        <end position="1163"/>
    </location>
</feature>
<dbReference type="Gene3D" id="3.40.50.1580">
    <property type="entry name" value="Nucleoside phosphorylase domain"/>
    <property type="match status" value="1"/>
</dbReference>
<keyword evidence="7" id="KW-1185">Reference proteome</keyword>
<dbReference type="InterPro" id="IPR056884">
    <property type="entry name" value="NPHP3-like_N"/>
</dbReference>
<dbReference type="SUPFAM" id="SSF53167">
    <property type="entry name" value="Purine and uridine phosphorylases"/>
    <property type="match status" value="1"/>
</dbReference>
<dbReference type="AlphaFoldDB" id="A0A9P5H3E0"/>
<dbReference type="InterPro" id="IPR002110">
    <property type="entry name" value="Ankyrin_rpt"/>
</dbReference>
<name>A0A9P5H3E0_9HYPO</name>
<evidence type="ECO:0000256" key="4">
    <source>
        <dbReference type="SAM" id="MobiDB-lite"/>
    </source>
</evidence>
<feature type="repeat" description="ANK" evidence="3">
    <location>
        <begin position="1098"/>
        <end position="1130"/>
    </location>
</feature>
<dbReference type="Pfam" id="PF12796">
    <property type="entry name" value="Ank_2"/>
    <property type="match status" value="2"/>
</dbReference>
<feature type="domain" description="Nephrocystin 3-like N-terminal" evidence="5">
    <location>
        <begin position="476"/>
        <end position="650"/>
    </location>
</feature>
<dbReference type="Gene3D" id="1.25.40.20">
    <property type="entry name" value="Ankyrin repeat-containing domain"/>
    <property type="match status" value="1"/>
</dbReference>
<dbReference type="GO" id="GO:0005737">
    <property type="term" value="C:cytoplasm"/>
    <property type="evidence" value="ECO:0007669"/>
    <property type="project" value="TreeGrafter"/>
</dbReference>
<dbReference type="Gene3D" id="3.40.50.300">
    <property type="entry name" value="P-loop containing nucleotide triphosphate hydrolases"/>
    <property type="match status" value="1"/>
</dbReference>
<accession>A0A9P5H3E0</accession>
<feature type="repeat" description="ANK" evidence="3">
    <location>
        <begin position="1197"/>
        <end position="1229"/>
    </location>
</feature>
<evidence type="ECO:0000259" key="5">
    <source>
        <dbReference type="Pfam" id="PF24883"/>
    </source>
</evidence>
<dbReference type="SMART" id="SM00248">
    <property type="entry name" value="ANK"/>
    <property type="match status" value="8"/>
</dbReference>
<keyword evidence="1" id="KW-0677">Repeat</keyword>
<dbReference type="GO" id="GO:0003824">
    <property type="term" value="F:catalytic activity"/>
    <property type="evidence" value="ECO:0007669"/>
    <property type="project" value="InterPro"/>
</dbReference>
<evidence type="ECO:0000256" key="3">
    <source>
        <dbReference type="PROSITE-ProRule" id="PRU00023"/>
    </source>
</evidence>
<dbReference type="Pfam" id="PF24883">
    <property type="entry name" value="NPHP3_N"/>
    <property type="match status" value="1"/>
</dbReference>
<protein>
    <recommendedName>
        <fullName evidence="5">Nephrocystin 3-like N-terminal domain-containing protein</fullName>
    </recommendedName>
</protein>
<dbReference type="InterPro" id="IPR036770">
    <property type="entry name" value="Ankyrin_rpt-contain_sf"/>
</dbReference>
<dbReference type="InterPro" id="IPR027417">
    <property type="entry name" value="P-loop_NTPase"/>
</dbReference>
<evidence type="ECO:0000313" key="6">
    <source>
        <dbReference type="EMBL" id="KAF7546305.1"/>
    </source>
</evidence>
<dbReference type="PROSITE" id="PS50297">
    <property type="entry name" value="ANK_REP_REGION"/>
    <property type="match status" value="6"/>
</dbReference>
<sequence>MVRFRPQDHEYDNARERLNGLAQRALSGRHRVQAANEEYLTERSGINSDPVLQFGLGQDQETHDVNRNQWNISPRGEDHAESSYSHPLKRRKTSHIDLGSVAHESQVDSSTPYGRYTIAWICTRQLEMGAACAMLDELHEDLPTDNNDSNTYKLGNIRHHNIVIVCLPTAQHRKNIARNALTRLIHTFPSTRMGLIVGIGGGVPNIVADMRLGDIVVATRAMQYELEKTVGDSHLQLTTANKRIPPQVLNTLVSNVRSGHELSSSRIPSILREKLERYSEFSRPATSDYLFSATYDHVAPTPNCEGCDHSNLVPRINRNSDDPNIHYGAIASGSQVMRRGTTRDTVAQKLDVLCFETEAAGLMDILPCLPIRGICDYADSHQNKEWQRYAAAAASAYARELLEALPMTEAQAEADDVPNPRELLRWSSKGIPITAAYIQCVERDLSGKHRQRLLDSLKFDQINTRRSTIVKAYAKTCQWFLDHPEYQAWLDPRKSAQHHGFLWLRGKPGAGKSTIMKFLYSNMKRKTRRKYAITASFFFNARGEYLERSMLGMYRSLLLQLLEGYPDLQIVLDDSDLISRDHNFCPSLNVLKELFYAAVSSLGQRSFTCFVDALDECDEQQVMDMVQYFEELAEQTTNNGIILRICFSSRHYPHIDVQQGISLTLEDQPAHDEDLETYITSRLRIKDPVLIEELRPQLLEKAAGVFLWVALVVDILNKENRNGRLALRRRLAEIPSGLSKLFKEILTRDNENMEHLMLCILWILCAKRPLQPDEYYHALWAGLSLKEGLVDHKIPDATAFDAASSVHRSVISSSKGLAEIAKSKQPTVQFIHESVRDFLVKDKGLHELWPSLGVNWEIQGHEKLKQCCHTYMFDPLVLASVAMNNRQKQISKKYPFLEYASQYVLYHAEAAVDMADAAGAASHRIFLNQFLVPDWVRIINLFEKFKIRHYSPGASLLYILAEKGFSKLIRTILKQDPHIHVPGERYRYPLFAALANGKKDAFAALLDLPSNIYNGADLTAGLTQKTDFTGFKDTTPLSWAARNGRTGIAELLLQKGADVDEMDKGRLVPLSRAADEGHESVARLLIEEGAEVNTPDNDGITPLLRAADGGHEAVVRLLVDEGAEVNTHDNYGDTPLSRAAEGGHGAIAKFLIENGAEFDTDNNDGDTALSRAAEGGHESVARLLIDKGVEVNSPGHHGITPLSRAAEGGHVFVAMLLIDKGAEVNTRDNDGDTPLSRAAEGGHESVL</sequence>
<dbReference type="Pfam" id="PF00023">
    <property type="entry name" value="Ank"/>
    <property type="match status" value="1"/>
</dbReference>
<dbReference type="EMBL" id="JAANBB010000218">
    <property type="protein sequence ID" value="KAF7546305.1"/>
    <property type="molecule type" value="Genomic_DNA"/>
</dbReference>
<dbReference type="SUPFAM" id="SSF48403">
    <property type="entry name" value="Ankyrin repeat"/>
    <property type="match status" value="1"/>
</dbReference>
<dbReference type="PANTHER" id="PTHR23206">
    <property type="entry name" value="MASK PROTEIN"/>
    <property type="match status" value="1"/>
</dbReference>
<evidence type="ECO:0000313" key="7">
    <source>
        <dbReference type="Proteomes" id="UP000722485"/>
    </source>
</evidence>
<organism evidence="6 7">
    <name type="scientific">Cylindrodendrum hubeiense</name>
    <dbReference type="NCBI Taxonomy" id="595255"/>
    <lineage>
        <taxon>Eukaryota</taxon>
        <taxon>Fungi</taxon>
        <taxon>Dikarya</taxon>
        <taxon>Ascomycota</taxon>
        <taxon>Pezizomycotina</taxon>
        <taxon>Sordariomycetes</taxon>
        <taxon>Hypocreomycetidae</taxon>
        <taxon>Hypocreales</taxon>
        <taxon>Nectriaceae</taxon>
        <taxon>Cylindrodendrum</taxon>
    </lineage>
</organism>
<dbReference type="Pfam" id="PF13637">
    <property type="entry name" value="Ank_4"/>
    <property type="match status" value="1"/>
</dbReference>
<dbReference type="Proteomes" id="UP000722485">
    <property type="component" value="Unassembled WGS sequence"/>
</dbReference>
<dbReference type="InterPro" id="IPR035994">
    <property type="entry name" value="Nucleoside_phosphorylase_sf"/>
</dbReference>
<dbReference type="SUPFAM" id="SSF52540">
    <property type="entry name" value="P-loop containing nucleoside triphosphate hydrolases"/>
    <property type="match status" value="1"/>
</dbReference>
<dbReference type="PANTHER" id="PTHR23206:SF7">
    <property type="entry name" value="PROTEIN KINASE DOMAIN-CONTAINING PROTEIN"/>
    <property type="match status" value="1"/>
</dbReference>
<evidence type="ECO:0000256" key="2">
    <source>
        <dbReference type="ARBA" id="ARBA00023043"/>
    </source>
</evidence>
<feature type="repeat" description="ANK" evidence="3">
    <location>
        <begin position="1032"/>
        <end position="1064"/>
    </location>
</feature>